<reference evidence="2" key="1">
    <citation type="journal article" date="2021" name="Microbiol. Resour. Announc.">
        <title>LGAAP: Leishmaniinae Genome Assembly and Annotation Pipeline.</title>
        <authorList>
            <person name="Almutairi H."/>
            <person name="Urbaniak M.D."/>
            <person name="Bates M.D."/>
            <person name="Jariyapan N."/>
            <person name="Kwakye-Nuako G."/>
            <person name="Thomaz-Soccol V."/>
            <person name="Al-Salem W.S."/>
            <person name="Dillon R.J."/>
            <person name="Bates P.A."/>
            <person name="Gatherer D."/>
        </authorList>
    </citation>
    <scope>NUCLEOTIDE SEQUENCE [LARGE SCALE GENOMIC DNA]</scope>
</reference>
<evidence type="ECO:0008006" key="3">
    <source>
        <dbReference type="Google" id="ProtNLM"/>
    </source>
</evidence>
<dbReference type="GeneID" id="92515362"/>
<dbReference type="InterPro" id="IPR004640">
    <property type="entry name" value="HscB"/>
</dbReference>
<dbReference type="GO" id="GO:0005739">
    <property type="term" value="C:mitochondrion"/>
    <property type="evidence" value="ECO:0007669"/>
    <property type="project" value="TreeGrafter"/>
</dbReference>
<dbReference type="Gene3D" id="1.10.287.110">
    <property type="entry name" value="DnaJ domain"/>
    <property type="match status" value="1"/>
</dbReference>
<dbReference type="OrthoDB" id="277802at2759"/>
<organism evidence="1 2">
    <name type="scientific">Leishmania martiniquensis</name>
    <dbReference type="NCBI Taxonomy" id="1580590"/>
    <lineage>
        <taxon>Eukaryota</taxon>
        <taxon>Discoba</taxon>
        <taxon>Euglenozoa</taxon>
        <taxon>Kinetoplastea</taxon>
        <taxon>Metakinetoplastina</taxon>
        <taxon>Trypanosomatida</taxon>
        <taxon>Trypanosomatidae</taxon>
        <taxon>Leishmaniinae</taxon>
        <taxon>Leishmania</taxon>
    </lineage>
</organism>
<reference evidence="2" key="2">
    <citation type="journal article" date="2021" name="Sci. Data">
        <title>Chromosome-scale genome sequencing, assembly and annotation of six genomes from subfamily Leishmaniinae.</title>
        <authorList>
            <person name="Almutairi H."/>
            <person name="Urbaniak M.D."/>
            <person name="Bates M.D."/>
            <person name="Jariyapan N."/>
            <person name="Kwakye-Nuako G."/>
            <person name="Thomaz Soccol V."/>
            <person name="Al-Salem W.S."/>
            <person name="Dillon R.J."/>
            <person name="Bates P.A."/>
            <person name="Gatherer D."/>
        </authorList>
    </citation>
    <scope>NUCLEOTIDE SEQUENCE [LARGE SCALE GENOMIC DNA]</scope>
</reference>
<comment type="caution">
    <text evidence="1">The sequence shown here is derived from an EMBL/GenBank/DDBJ whole genome shotgun (WGS) entry which is preliminary data.</text>
</comment>
<dbReference type="PANTHER" id="PTHR14021:SF15">
    <property type="entry name" value="IRON-SULFUR CLUSTER CO-CHAPERONE PROTEIN HSCB"/>
    <property type="match status" value="1"/>
</dbReference>
<dbReference type="Proteomes" id="UP000673552">
    <property type="component" value="Unassembled WGS sequence"/>
</dbReference>
<dbReference type="GO" id="GO:0051087">
    <property type="term" value="F:protein-folding chaperone binding"/>
    <property type="evidence" value="ECO:0007669"/>
    <property type="project" value="InterPro"/>
</dbReference>
<evidence type="ECO:0000313" key="1">
    <source>
        <dbReference type="EMBL" id="KAG5477045.1"/>
    </source>
</evidence>
<sequence>MRTQCVGLAQRGVCRGLVMRPQLPATCWAAPSLWMAPQRWCSTSPSSERTAPSSDAGKGNFFNFFQIAKHPELDVAALQRRYHHLQRLVHPDQQQVQAQEQLRLQTQAEAAHTPPETSASPLPFARIPDGLKSCVDVSTYANVAYETLRTPYSRCRYLSRLVKAEEVKGSPLTAAEEEGLLVEDDRRTVKAREVRPDAPLSDDFLTEMLSVNELIFGGDASDEGVRRQWSVLRFDLEDRDAGYFKDAVRRWNEGNMGAFHHIVQEWTYVTTALNNLKERMLE</sequence>
<protein>
    <recommendedName>
        <fullName evidence="3">J domain-containing protein</fullName>
    </recommendedName>
</protein>
<dbReference type="GO" id="GO:0001671">
    <property type="term" value="F:ATPase activator activity"/>
    <property type="evidence" value="ECO:0007669"/>
    <property type="project" value="InterPro"/>
</dbReference>
<accession>A0A836H3R1</accession>
<gene>
    <name evidence="1" type="ORF">LSCM1_05385</name>
</gene>
<dbReference type="EMBL" id="JAFEUZ010000025">
    <property type="protein sequence ID" value="KAG5477045.1"/>
    <property type="molecule type" value="Genomic_DNA"/>
</dbReference>
<dbReference type="SMR" id="A0A836H3R1"/>
<dbReference type="InterPro" id="IPR036869">
    <property type="entry name" value="J_dom_sf"/>
</dbReference>
<evidence type="ECO:0000313" key="2">
    <source>
        <dbReference type="Proteomes" id="UP000673552"/>
    </source>
</evidence>
<dbReference type="RefSeq" id="XP_067178215.1">
    <property type="nucleotide sequence ID" value="XM_067322850.1"/>
</dbReference>
<dbReference type="AlphaFoldDB" id="A0A836H3R1"/>
<name>A0A836H3R1_9TRYP</name>
<dbReference type="GO" id="GO:0044571">
    <property type="term" value="P:[2Fe-2S] cluster assembly"/>
    <property type="evidence" value="ECO:0007669"/>
    <property type="project" value="InterPro"/>
</dbReference>
<dbReference type="SUPFAM" id="SSF46565">
    <property type="entry name" value="Chaperone J-domain"/>
    <property type="match status" value="1"/>
</dbReference>
<dbReference type="PANTHER" id="PTHR14021">
    <property type="entry name" value="IRON-SULFUR CLUSTER CO-CHAPERONE PROTEIN HSCB"/>
    <property type="match status" value="1"/>
</dbReference>
<proteinExistence type="predicted"/>
<dbReference type="KEGG" id="lmat:92515362"/>
<keyword evidence="2" id="KW-1185">Reference proteome</keyword>